<feature type="region of interest" description="Disordered" evidence="1">
    <location>
        <begin position="1"/>
        <end position="60"/>
    </location>
</feature>
<feature type="transmembrane region" description="Helical" evidence="2">
    <location>
        <begin position="213"/>
        <end position="233"/>
    </location>
</feature>
<feature type="compositionally biased region" description="Low complexity" evidence="1">
    <location>
        <begin position="41"/>
        <end position="53"/>
    </location>
</feature>
<organism evidence="3 4">
    <name type="scientific">Pseudogulbenkiania subflava DSM 22618</name>
    <dbReference type="NCBI Taxonomy" id="1123014"/>
    <lineage>
        <taxon>Bacteria</taxon>
        <taxon>Pseudomonadati</taxon>
        <taxon>Pseudomonadota</taxon>
        <taxon>Betaproteobacteria</taxon>
        <taxon>Neisseriales</taxon>
        <taxon>Chromobacteriaceae</taxon>
        <taxon>Pseudogulbenkiania</taxon>
    </lineage>
</organism>
<keyword evidence="2" id="KW-1133">Transmembrane helix</keyword>
<keyword evidence="4" id="KW-1185">Reference proteome</keyword>
<name>A0A1Y6BI18_9NEIS</name>
<dbReference type="AlphaFoldDB" id="A0A1Y6BI18"/>
<dbReference type="STRING" id="1123014.SAMN02745746_01198"/>
<proteinExistence type="predicted"/>
<reference evidence="4" key="1">
    <citation type="submission" date="2017-04" db="EMBL/GenBank/DDBJ databases">
        <authorList>
            <person name="Varghese N."/>
            <person name="Submissions S."/>
        </authorList>
    </citation>
    <scope>NUCLEOTIDE SEQUENCE [LARGE SCALE GENOMIC DNA]</scope>
    <source>
        <strain evidence="4">DSM 22618</strain>
    </source>
</reference>
<gene>
    <name evidence="3" type="ORF">SAMN02745746_01198</name>
</gene>
<dbReference type="Proteomes" id="UP000192920">
    <property type="component" value="Unassembled WGS sequence"/>
</dbReference>
<evidence type="ECO:0000313" key="3">
    <source>
        <dbReference type="EMBL" id="SMF08527.1"/>
    </source>
</evidence>
<evidence type="ECO:0000256" key="1">
    <source>
        <dbReference type="SAM" id="MobiDB-lite"/>
    </source>
</evidence>
<keyword evidence="2" id="KW-0472">Membrane</keyword>
<protein>
    <submittedName>
        <fullName evidence="3">Uncharacterized protein</fullName>
    </submittedName>
</protein>
<accession>A0A1Y6BI18</accession>
<dbReference type="EMBL" id="FXAG01000004">
    <property type="protein sequence ID" value="SMF08527.1"/>
    <property type="molecule type" value="Genomic_DNA"/>
</dbReference>
<evidence type="ECO:0000256" key="2">
    <source>
        <dbReference type="SAM" id="Phobius"/>
    </source>
</evidence>
<evidence type="ECO:0000313" key="4">
    <source>
        <dbReference type="Proteomes" id="UP000192920"/>
    </source>
</evidence>
<keyword evidence="2" id="KW-0812">Transmembrane</keyword>
<feature type="compositionally biased region" description="Basic and acidic residues" evidence="1">
    <location>
        <begin position="8"/>
        <end position="33"/>
    </location>
</feature>
<feature type="transmembrane region" description="Helical" evidence="2">
    <location>
        <begin position="179"/>
        <end position="201"/>
    </location>
</feature>
<sequence>MQIGTNPESKEQATAEELPAEHGRAQPEVEHVAGPHSVSNAPPAAAQEPPAKASEGEGDYSEQWAHIPHKVLIRRTAQYCVVISPEIRLDWGTSSAYDESKKLLSAEDKKSHSDILADIAVAESSPCDDFPESVQIRYRILLGEAIVLCFEGEYVSAKRTIESARQYMQARNEETSRRWYVMACAKAACGFFVIAVLVWIFRETARSVAGPTVFWLLLSCCGGAVGAMFSVIARSGKLQFDASAGKDLHVIEGTSRIVAGAISGLVVAMAVRSDIVFGVFANGEHLTMVSMLAAIAGGSGERLATSIISKFDETQVRDDKHAPS</sequence>